<keyword evidence="7" id="KW-1185">Reference proteome</keyword>
<dbReference type="SUPFAM" id="SSF46785">
    <property type="entry name" value="Winged helix' DNA-binding domain"/>
    <property type="match status" value="1"/>
</dbReference>
<dbReference type="GO" id="GO:0046983">
    <property type="term" value="F:protein dimerization activity"/>
    <property type="evidence" value="ECO:0007669"/>
    <property type="project" value="InterPro"/>
</dbReference>
<proteinExistence type="inferred from homology"/>
<dbReference type="InterPro" id="IPR036388">
    <property type="entry name" value="WH-like_DNA-bd_sf"/>
</dbReference>
<evidence type="ECO:0000313" key="7">
    <source>
        <dbReference type="Proteomes" id="UP000019483"/>
    </source>
</evidence>
<sequence>MTTLWEHLPFLWISRFEIIFDGMKYFSIVKKVKAGWMMLSRKAENYLKAIMTIESEKGYARIKDIAGAMNVRAPSATEMVKRLDKEGYVSYVKYGSVNLTSKGNNVARIAENRHDHLKSLLMDIIHVPESIAEKDALVLEQQLHDVTIEKMKKYVRSRRPGH</sequence>
<organism evidence="6 7">
    <name type="scientific">Methanolobus tindarius DSM 2278</name>
    <dbReference type="NCBI Taxonomy" id="1090322"/>
    <lineage>
        <taxon>Archaea</taxon>
        <taxon>Methanobacteriati</taxon>
        <taxon>Methanobacteriota</taxon>
        <taxon>Stenosarchaea group</taxon>
        <taxon>Methanomicrobia</taxon>
        <taxon>Methanosarcinales</taxon>
        <taxon>Methanosarcinaceae</taxon>
        <taxon>Methanolobus</taxon>
    </lineage>
</organism>
<dbReference type="GO" id="GO:0003677">
    <property type="term" value="F:DNA binding"/>
    <property type="evidence" value="ECO:0007669"/>
    <property type="project" value="UniProtKB-KW"/>
</dbReference>
<reference evidence="6 7" key="1">
    <citation type="submission" date="2013-08" db="EMBL/GenBank/DDBJ databases">
        <authorList>
            <consortium name="DOE Joint Genome Institute"/>
            <person name="Eisen J."/>
            <person name="Huntemann M."/>
            <person name="Han J."/>
            <person name="Chen A."/>
            <person name="Kyrpides N."/>
            <person name="Mavromatis K."/>
            <person name="Markowitz V."/>
            <person name="Palaniappan K."/>
            <person name="Ivanova N."/>
            <person name="Schaumberg A."/>
            <person name="Pati A."/>
            <person name="Liolios K."/>
            <person name="Nordberg H.P."/>
            <person name="Cantor M.N."/>
            <person name="Hua S.X."/>
            <person name="Woyke T."/>
        </authorList>
    </citation>
    <scope>NUCLEOTIDE SEQUENCE [LARGE SCALE GENOMIC DNA]</scope>
    <source>
        <strain evidence="6 7">DSM 2278</strain>
    </source>
</reference>
<accession>W9DU02</accession>
<keyword evidence="2" id="KW-0805">Transcription regulation</keyword>
<dbReference type="InterPro" id="IPR036421">
    <property type="entry name" value="Fe_dep_repressor_sf"/>
</dbReference>
<dbReference type="SUPFAM" id="SSF47979">
    <property type="entry name" value="Iron-dependent repressor protein, dimerization domain"/>
    <property type="match status" value="1"/>
</dbReference>
<comment type="caution">
    <text evidence="6">The sequence shown here is derived from an EMBL/GenBank/DDBJ whole genome shotgun (WGS) entry which is preliminary data.</text>
</comment>
<dbReference type="InterPro" id="IPR036390">
    <property type="entry name" value="WH_DNA-bd_sf"/>
</dbReference>
<dbReference type="EMBL" id="AZAJ01000001">
    <property type="protein sequence ID" value="ETA66906.1"/>
    <property type="molecule type" value="Genomic_DNA"/>
</dbReference>
<gene>
    <name evidence="6" type="ORF">MettiDRAFT_0309</name>
</gene>
<dbReference type="InterPro" id="IPR022687">
    <property type="entry name" value="HTH_DTXR"/>
</dbReference>
<keyword evidence="4" id="KW-0804">Transcription</keyword>
<dbReference type="Gene3D" id="1.10.60.10">
    <property type="entry name" value="Iron dependent repressor, metal binding and dimerisation domain"/>
    <property type="match status" value="1"/>
</dbReference>
<dbReference type="AlphaFoldDB" id="W9DU02"/>
<name>W9DU02_METTI</name>
<dbReference type="PANTHER" id="PTHR33238:SF7">
    <property type="entry name" value="IRON-DEPENDENT TRANSCRIPTIONAL REGULATOR"/>
    <property type="match status" value="1"/>
</dbReference>
<dbReference type="STRING" id="1090322.MettiDRAFT_0309"/>
<keyword evidence="3" id="KW-0238">DNA-binding</keyword>
<dbReference type="Pfam" id="PF01325">
    <property type="entry name" value="Fe_dep_repress"/>
    <property type="match status" value="1"/>
</dbReference>
<dbReference type="OrthoDB" id="24735at2157"/>
<dbReference type="Gene3D" id="1.10.10.10">
    <property type="entry name" value="Winged helix-like DNA-binding domain superfamily/Winged helix DNA-binding domain"/>
    <property type="match status" value="1"/>
</dbReference>
<dbReference type="GO" id="GO:0046914">
    <property type="term" value="F:transition metal ion binding"/>
    <property type="evidence" value="ECO:0007669"/>
    <property type="project" value="InterPro"/>
</dbReference>
<dbReference type="InterPro" id="IPR050536">
    <property type="entry name" value="DtxR_MntR_Metal-Reg"/>
</dbReference>
<evidence type="ECO:0000256" key="2">
    <source>
        <dbReference type="ARBA" id="ARBA00023015"/>
    </source>
</evidence>
<evidence type="ECO:0000259" key="5">
    <source>
        <dbReference type="PROSITE" id="PS50944"/>
    </source>
</evidence>
<dbReference type="PROSITE" id="PS50944">
    <property type="entry name" value="HTH_DTXR"/>
    <property type="match status" value="1"/>
</dbReference>
<dbReference type="RefSeq" id="WP_023844042.1">
    <property type="nucleotide sequence ID" value="NZ_AZAJ01000001.1"/>
</dbReference>
<evidence type="ECO:0000256" key="3">
    <source>
        <dbReference type="ARBA" id="ARBA00023125"/>
    </source>
</evidence>
<comment type="similarity">
    <text evidence="1">Belongs to the DtxR/MntR family.</text>
</comment>
<evidence type="ECO:0000313" key="6">
    <source>
        <dbReference type="EMBL" id="ETA66906.1"/>
    </source>
</evidence>
<evidence type="ECO:0000256" key="4">
    <source>
        <dbReference type="ARBA" id="ARBA00023163"/>
    </source>
</evidence>
<dbReference type="InterPro" id="IPR022689">
    <property type="entry name" value="Iron_dep_repressor"/>
</dbReference>
<dbReference type="Pfam" id="PF02742">
    <property type="entry name" value="Fe_dep_repr_C"/>
    <property type="match status" value="1"/>
</dbReference>
<feature type="domain" description="HTH dtxR-type" evidence="5">
    <location>
        <begin position="39"/>
        <end position="100"/>
    </location>
</feature>
<dbReference type="SMART" id="SM00529">
    <property type="entry name" value="HTH_DTXR"/>
    <property type="match status" value="1"/>
</dbReference>
<dbReference type="GO" id="GO:0003700">
    <property type="term" value="F:DNA-binding transcription factor activity"/>
    <property type="evidence" value="ECO:0007669"/>
    <property type="project" value="InterPro"/>
</dbReference>
<evidence type="ECO:0000256" key="1">
    <source>
        <dbReference type="ARBA" id="ARBA00007871"/>
    </source>
</evidence>
<dbReference type="InterPro" id="IPR001367">
    <property type="entry name" value="Fe_dep_repressor"/>
</dbReference>
<dbReference type="Proteomes" id="UP000019483">
    <property type="component" value="Unassembled WGS sequence"/>
</dbReference>
<protein>
    <submittedName>
        <fullName evidence="6">Mn-dependent transcriptional regulator</fullName>
    </submittedName>
</protein>
<dbReference type="PANTHER" id="PTHR33238">
    <property type="entry name" value="IRON (METAL) DEPENDENT REPRESSOR, DTXR FAMILY"/>
    <property type="match status" value="1"/>
</dbReference>